<evidence type="ECO:0000256" key="6">
    <source>
        <dbReference type="ARBA" id="ARBA00022833"/>
    </source>
</evidence>
<dbReference type="Proteomes" id="UP000640762">
    <property type="component" value="Unassembled WGS sequence"/>
</dbReference>
<name>A0A850U2X9_GRUAM</name>
<evidence type="ECO:0000256" key="7">
    <source>
        <dbReference type="ARBA" id="ARBA00023015"/>
    </source>
</evidence>
<evidence type="ECO:0000256" key="3">
    <source>
        <dbReference type="ARBA" id="ARBA00022723"/>
    </source>
</evidence>
<keyword evidence="9" id="KW-0539">Nucleus</keyword>
<dbReference type="GO" id="GO:0000977">
    <property type="term" value="F:RNA polymerase II transcription regulatory region sequence-specific DNA binding"/>
    <property type="evidence" value="ECO:0007669"/>
    <property type="project" value="TreeGrafter"/>
</dbReference>
<sequence>YSCGDCGKRFAESSHLLRHRVTHSGERPFQCRLCGKSYGDSSYLAVHQRAHTGARPY</sequence>
<feature type="domain" description="C2H2-type" evidence="11">
    <location>
        <begin position="29"/>
        <end position="56"/>
    </location>
</feature>
<reference evidence="12" key="1">
    <citation type="submission" date="2019-10" db="EMBL/GenBank/DDBJ databases">
        <title>Bird 10,000 Genomes (B10K) Project - Family phase.</title>
        <authorList>
            <person name="Zhang G."/>
        </authorList>
    </citation>
    <scope>NUCLEOTIDE SEQUENCE</scope>
    <source>
        <strain evidence="12">B10K-DU-012-65</strain>
        <tissue evidence="12">Muscle</tissue>
    </source>
</reference>
<keyword evidence="3" id="KW-0479">Metal-binding</keyword>
<keyword evidence="7" id="KW-0805">Transcription regulation</keyword>
<feature type="non-terminal residue" evidence="12">
    <location>
        <position position="1"/>
    </location>
</feature>
<comment type="caution">
    <text evidence="12">The sequence shown here is derived from an EMBL/GenBank/DDBJ whole genome shotgun (WGS) entry which is preliminary data.</text>
</comment>
<evidence type="ECO:0000256" key="9">
    <source>
        <dbReference type="ARBA" id="ARBA00023242"/>
    </source>
</evidence>
<keyword evidence="13" id="KW-1185">Reference proteome</keyword>
<evidence type="ECO:0000256" key="4">
    <source>
        <dbReference type="ARBA" id="ARBA00022737"/>
    </source>
</evidence>
<organism evidence="12 13">
    <name type="scientific">Grus americana</name>
    <name type="common">Whooping crane</name>
    <dbReference type="NCBI Taxonomy" id="9117"/>
    <lineage>
        <taxon>Eukaryota</taxon>
        <taxon>Metazoa</taxon>
        <taxon>Chordata</taxon>
        <taxon>Craniata</taxon>
        <taxon>Vertebrata</taxon>
        <taxon>Euteleostomi</taxon>
        <taxon>Archelosauria</taxon>
        <taxon>Archosauria</taxon>
        <taxon>Dinosauria</taxon>
        <taxon>Saurischia</taxon>
        <taxon>Theropoda</taxon>
        <taxon>Coelurosauria</taxon>
        <taxon>Aves</taxon>
        <taxon>Neognathae</taxon>
        <taxon>Neoaves</taxon>
        <taxon>Gruiformes</taxon>
        <taxon>Gruidae</taxon>
        <taxon>Grus</taxon>
    </lineage>
</organism>
<dbReference type="PANTHER" id="PTHR14196">
    <property type="entry name" value="ODD-SKIPPED - RELATED"/>
    <property type="match status" value="1"/>
</dbReference>
<dbReference type="SUPFAM" id="SSF57667">
    <property type="entry name" value="beta-beta-alpha zinc fingers"/>
    <property type="match status" value="1"/>
</dbReference>
<dbReference type="EMBL" id="WEIX01012936">
    <property type="protein sequence ID" value="NWH25805.1"/>
    <property type="molecule type" value="Genomic_DNA"/>
</dbReference>
<keyword evidence="8" id="KW-0804">Transcription</keyword>
<dbReference type="InterPro" id="IPR013087">
    <property type="entry name" value="Znf_C2H2_type"/>
</dbReference>
<comment type="subcellular location">
    <subcellularLocation>
        <location evidence="1">Nucleus</location>
    </subcellularLocation>
</comment>
<dbReference type="FunFam" id="3.30.160.60:FF:000744">
    <property type="entry name" value="zinc finger E-box-binding homeobox 1"/>
    <property type="match status" value="1"/>
</dbReference>
<evidence type="ECO:0000256" key="5">
    <source>
        <dbReference type="ARBA" id="ARBA00022771"/>
    </source>
</evidence>
<protein>
    <submittedName>
        <fullName evidence="12">ZNF70 protein</fullName>
    </submittedName>
</protein>
<accession>A0A850U2X9</accession>
<evidence type="ECO:0000313" key="13">
    <source>
        <dbReference type="Proteomes" id="UP000640762"/>
    </source>
</evidence>
<dbReference type="PROSITE" id="PS50157">
    <property type="entry name" value="ZINC_FINGER_C2H2_2"/>
    <property type="match status" value="2"/>
</dbReference>
<feature type="non-terminal residue" evidence="12">
    <location>
        <position position="57"/>
    </location>
</feature>
<dbReference type="GO" id="GO:0008270">
    <property type="term" value="F:zinc ion binding"/>
    <property type="evidence" value="ECO:0007669"/>
    <property type="project" value="UniProtKB-KW"/>
</dbReference>
<evidence type="ECO:0000256" key="1">
    <source>
        <dbReference type="ARBA" id="ARBA00004123"/>
    </source>
</evidence>
<comment type="similarity">
    <text evidence="2">Belongs to the krueppel C2H2-type zinc-finger protein family.</text>
</comment>
<keyword evidence="5 10" id="KW-0863">Zinc-finger</keyword>
<proteinExistence type="inferred from homology"/>
<evidence type="ECO:0000313" key="12">
    <source>
        <dbReference type="EMBL" id="NWH25805.1"/>
    </source>
</evidence>
<keyword evidence="6" id="KW-0862">Zinc</keyword>
<dbReference type="GO" id="GO:0005634">
    <property type="term" value="C:nucleus"/>
    <property type="evidence" value="ECO:0007669"/>
    <property type="project" value="UniProtKB-SubCell"/>
</dbReference>
<evidence type="ECO:0000259" key="11">
    <source>
        <dbReference type="PROSITE" id="PS50157"/>
    </source>
</evidence>
<dbReference type="PROSITE" id="PS00028">
    <property type="entry name" value="ZINC_FINGER_C2H2_1"/>
    <property type="match status" value="2"/>
</dbReference>
<dbReference type="Gene3D" id="3.30.160.60">
    <property type="entry name" value="Classic Zinc Finger"/>
    <property type="match status" value="2"/>
</dbReference>
<dbReference type="Pfam" id="PF00096">
    <property type="entry name" value="zf-C2H2"/>
    <property type="match status" value="2"/>
</dbReference>
<evidence type="ECO:0000256" key="10">
    <source>
        <dbReference type="PROSITE-ProRule" id="PRU00042"/>
    </source>
</evidence>
<keyword evidence="4" id="KW-0677">Repeat</keyword>
<dbReference type="FunFam" id="3.30.160.60:FF:000933">
    <property type="entry name" value="zinc finger protein 771"/>
    <property type="match status" value="1"/>
</dbReference>
<dbReference type="InterPro" id="IPR050717">
    <property type="entry name" value="C2H2-ZF_Transcription_Reg"/>
</dbReference>
<feature type="domain" description="C2H2-type" evidence="11">
    <location>
        <begin position="1"/>
        <end position="28"/>
    </location>
</feature>
<dbReference type="AlphaFoldDB" id="A0A850U2X9"/>
<evidence type="ECO:0000256" key="8">
    <source>
        <dbReference type="ARBA" id="ARBA00023163"/>
    </source>
</evidence>
<gene>
    <name evidence="12" type="primary">Znf70</name>
    <name evidence="12" type="ORF">GRUAME_R14862</name>
</gene>
<evidence type="ECO:0000256" key="2">
    <source>
        <dbReference type="ARBA" id="ARBA00006991"/>
    </source>
</evidence>
<dbReference type="PANTHER" id="PTHR14196:SF12">
    <property type="entry name" value="ZINC FINGER PROTEIN 208-LIKE"/>
    <property type="match status" value="1"/>
</dbReference>
<dbReference type="InterPro" id="IPR036236">
    <property type="entry name" value="Znf_C2H2_sf"/>
</dbReference>
<dbReference type="SMART" id="SM00355">
    <property type="entry name" value="ZnF_C2H2"/>
    <property type="match status" value="2"/>
</dbReference>
<dbReference type="GO" id="GO:0000981">
    <property type="term" value="F:DNA-binding transcription factor activity, RNA polymerase II-specific"/>
    <property type="evidence" value="ECO:0007669"/>
    <property type="project" value="TreeGrafter"/>
</dbReference>